<dbReference type="AlphaFoldDB" id="A0A518BYE8"/>
<proteinExistence type="predicted"/>
<dbReference type="KEGG" id="mcad:Pan265_18430"/>
<dbReference type="PANTHER" id="PTHR37211">
    <property type="entry name" value="EXPRESSED PROTEIN"/>
    <property type="match status" value="1"/>
</dbReference>
<dbReference type="Proteomes" id="UP000320386">
    <property type="component" value="Chromosome"/>
</dbReference>
<dbReference type="Gene3D" id="2.20.25.110">
    <property type="entry name" value="S-adenosyl-L-methionine-dependent methyltransferases"/>
    <property type="match status" value="1"/>
</dbReference>
<keyword evidence="3" id="KW-1185">Reference proteome</keyword>
<evidence type="ECO:0000313" key="2">
    <source>
        <dbReference type="EMBL" id="QDU71984.1"/>
    </source>
</evidence>
<dbReference type="SUPFAM" id="SSF53335">
    <property type="entry name" value="S-adenosyl-L-methionine-dependent methyltransferases"/>
    <property type="match status" value="1"/>
</dbReference>
<evidence type="ECO:0000256" key="1">
    <source>
        <dbReference type="SAM" id="MobiDB-lite"/>
    </source>
</evidence>
<evidence type="ECO:0000313" key="3">
    <source>
        <dbReference type="Proteomes" id="UP000320386"/>
    </source>
</evidence>
<reference evidence="2 3" key="1">
    <citation type="submission" date="2019-02" db="EMBL/GenBank/DDBJ databases">
        <title>Deep-cultivation of Planctomycetes and their phenomic and genomic characterization uncovers novel biology.</title>
        <authorList>
            <person name="Wiegand S."/>
            <person name="Jogler M."/>
            <person name="Boedeker C."/>
            <person name="Pinto D."/>
            <person name="Vollmers J."/>
            <person name="Rivas-Marin E."/>
            <person name="Kohn T."/>
            <person name="Peeters S.H."/>
            <person name="Heuer A."/>
            <person name="Rast P."/>
            <person name="Oberbeckmann S."/>
            <person name="Bunk B."/>
            <person name="Jeske O."/>
            <person name="Meyerdierks A."/>
            <person name="Storesund J.E."/>
            <person name="Kallscheuer N."/>
            <person name="Luecker S."/>
            <person name="Lage O.M."/>
            <person name="Pohl T."/>
            <person name="Merkel B.J."/>
            <person name="Hornburger P."/>
            <person name="Mueller R.-W."/>
            <person name="Bruemmer F."/>
            <person name="Labrenz M."/>
            <person name="Spormann A.M."/>
            <person name="Op den Camp H."/>
            <person name="Overmann J."/>
            <person name="Amann R."/>
            <person name="Jetten M.S.M."/>
            <person name="Mascher T."/>
            <person name="Medema M.H."/>
            <person name="Devos D.P."/>
            <person name="Kaster A.-K."/>
            <person name="Ovreas L."/>
            <person name="Rohde M."/>
            <person name="Galperin M.Y."/>
            <person name="Jogler C."/>
        </authorList>
    </citation>
    <scope>NUCLEOTIDE SEQUENCE [LARGE SCALE GENOMIC DNA]</scope>
    <source>
        <strain evidence="2 3">Pan265</strain>
    </source>
</reference>
<dbReference type="PANTHER" id="PTHR37211:SF1">
    <property type="entry name" value="EXPRESSED PROTEIN"/>
    <property type="match status" value="1"/>
</dbReference>
<sequence length="312" mass="35244">MGRYVAQVSIPPPPPPRSSNKDKKGTSKKGSKGPTKAERADRYALYLKAVQDPDHEVEFFEQAYREANGSAEPLVLREDFCGTFAVCCKWVAGKAGRRSLGVDLDAEPLAWGKKHHLEKLTVEQQKRVTLVQDDVRKVCSPKADVLAAQNFSFYLFMERKELLAYFKAARRNLAPGGVMVLDMMGGPDCLLEDQNEPRKCDGFTYVWRTETVNPITNISEHSIGFKFKDGSKLERAFSYRWRLWSIPEVRDLLEEAGFARVDVYWEGEGDEGEGDGNWKITTEAAMDPSWLCYVVARRDHEAVTTVDHEGKA</sequence>
<dbReference type="CDD" id="cd02440">
    <property type="entry name" value="AdoMet_MTases"/>
    <property type="match status" value="1"/>
</dbReference>
<dbReference type="InterPro" id="IPR029063">
    <property type="entry name" value="SAM-dependent_MTases_sf"/>
</dbReference>
<dbReference type="EMBL" id="CP036280">
    <property type="protein sequence ID" value="QDU71984.1"/>
    <property type="molecule type" value="Genomic_DNA"/>
</dbReference>
<organism evidence="2 3">
    <name type="scientific">Mucisphaera calidilacus</name>
    <dbReference type="NCBI Taxonomy" id="2527982"/>
    <lineage>
        <taxon>Bacteria</taxon>
        <taxon>Pseudomonadati</taxon>
        <taxon>Planctomycetota</taxon>
        <taxon>Phycisphaerae</taxon>
        <taxon>Phycisphaerales</taxon>
        <taxon>Phycisphaeraceae</taxon>
        <taxon>Mucisphaera</taxon>
    </lineage>
</organism>
<feature type="region of interest" description="Disordered" evidence="1">
    <location>
        <begin position="1"/>
        <end position="39"/>
    </location>
</feature>
<protein>
    <submittedName>
        <fullName evidence="2">Uncharacterized protein</fullName>
    </submittedName>
</protein>
<accession>A0A518BYE8</accession>
<gene>
    <name evidence="2" type="ORF">Pan265_18430</name>
</gene>
<dbReference type="Gene3D" id="3.40.50.150">
    <property type="entry name" value="Vaccinia Virus protein VP39"/>
    <property type="match status" value="1"/>
</dbReference>
<name>A0A518BYE8_9BACT</name>